<evidence type="ECO:0000313" key="2">
    <source>
        <dbReference type="EMBL" id="QBH15194.1"/>
    </source>
</evidence>
<keyword evidence="1" id="KW-0812">Transmembrane</keyword>
<organism evidence="3 4">
    <name type="scientific">Desulfobacter hydrogenophilus</name>
    <dbReference type="NCBI Taxonomy" id="2291"/>
    <lineage>
        <taxon>Bacteria</taxon>
        <taxon>Pseudomonadati</taxon>
        <taxon>Thermodesulfobacteriota</taxon>
        <taxon>Desulfobacteria</taxon>
        <taxon>Desulfobacterales</taxon>
        <taxon>Desulfobacteraceae</taxon>
        <taxon>Desulfobacter</taxon>
    </lineage>
</organism>
<feature type="transmembrane region" description="Helical" evidence="1">
    <location>
        <begin position="91"/>
        <end position="118"/>
    </location>
</feature>
<evidence type="ECO:0000256" key="1">
    <source>
        <dbReference type="SAM" id="Phobius"/>
    </source>
</evidence>
<dbReference type="Proteomes" id="UP000293902">
    <property type="component" value="Chromosome"/>
</dbReference>
<dbReference type="Proteomes" id="UP000248798">
    <property type="component" value="Unassembled WGS sequence"/>
</dbReference>
<keyword evidence="1" id="KW-1133">Transmembrane helix</keyword>
<dbReference type="RefSeq" id="WP_111959984.1">
    <property type="nucleotide sequence ID" value="NZ_CP036313.1"/>
</dbReference>
<evidence type="ECO:0000313" key="5">
    <source>
        <dbReference type="Proteomes" id="UP000293902"/>
    </source>
</evidence>
<reference evidence="2 5" key="2">
    <citation type="submission" date="2019-02" db="EMBL/GenBank/DDBJ databases">
        <title>Complete genome sequence of Desulfobacter hydrogenophilus AcRS1.</title>
        <authorList>
            <person name="Marietou A."/>
            <person name="Lund M.B."/>
            <person name="Marshall I.P.G."/>
            <person name="Schreiber L."/>
            <person name="Jorgensen B."/>
        </authorList>
    </citation>
    <scope>NUCLEOTIDE SEQUENCE [LARGE SCALE GENOMIC DNA]</scope>
    <source>
        <strain evidence="2 5">AcRS1</strain>
    </source>
</reference>
<accession>A0A328F6W2</accession>
<feature type="transmembrane region" description="Helical" evidence="1">
    <location>
        <begin position="57"/>
        <end position="79"/>
    </location>
</feature>
<keyword evidence="5" id="KW-1185">Reference proteome</keyword>
<dbReference type="EMBL" id="CP036313">
    <property type="protein sequence ID" value="QBH15194.1"/>
    <property type="molecule type" value="Genomic_DNA"/>
</dbReference>
<gene>
    <name evidence="3" type="ORF">DO021_20040</name>
    <name evidence="2" type="ORF">EYB58_21090</name>
</gene>
<evidence type="ECO:0000313" key="3">
    <source>
        <dbReference type="EMBL" id="RAM00258.1"/>
    </source>
</evidence>
<dbReference type="EMBL" id="QLNI01000055">
    <property type="protein sequence ID" value="RAM00258.1"/>
    <property type="molecule type" value="Genomic_DNA"/>
</dbReference>
<keyword evidence="1" id="KW-0472">Membrane</keyword>
<feature type="transmembrane region" description="Helical" evidence="1">
    <location>
        <begin position="12"/>
        <end position="33"/>
    </location>
</feature>
<evidence type="ECO:0000313" key="4">
    <source>
        <dbReference type="Proteomes" id="UP000248798"/>
    </source>
</evidence>
<dbReference type="AlphaFoldDB" id="A0A328F6W2"/>
<dbReference type="OrthoDB" id="9157310at2"/>
<feature type="transmembrane region" description="Helical" evidence="1">
    <location>
        <begin position="138"/>
        <end position="159"/>
    </location>
</feature>
<feature type="transmembrane region" description="Helical" evidence="1">
    <location>
        <begin position="196"/>
        <end position="215"/>
    </location>
</feature>
<name>A0A328F6W2_9BACT</name>
<reference evidence="3 4" key="1">
    <citation type="submission" date="2018-06" db="EMBL/GenBank/DDBJ databases">
        <title>Complete Genome Sequence of Desulfobacter hydrogenophilus (DSM3380).</title>
        <authorList>
            <person name="Marietou A."/>
            <person name="Schreiber L."/>
            <person name="Marshall I."/>
            <person name="Jorgensen B."/>
        </authorList>
    </citation>
    <scope>NUCLEOTIDE SEQUENCE [LARGE SCALE GENOMIC DNA]</scope>
    <source>
        <strain evidence="3 4">DSM 3380</strain>
    </source>
</reference>
<protein>
    <submittedName>
        <fullName evidence="3">Uncharacterized protein</fullName>
    </submittedName>
</protein>
<sequence length="223" mass="25171">MIQAIFRKEFFKIRVLTLLTLIVHICILLYIYVSTRRLFILDHPEVVWYRVLHLGQIYYGTLKYIPLLSGILIACFQFLPEMWGERFRLSLHLPVSPALVALSHLLVGMTVYCALALIDLWGLGLIMGLFFPWQGIKISLLTALPWAMAGAAAYLGMALAMLEPDFRLKAVNLIITAGVTGLYLQNVDPGAYGPSLVLLIVPLILLMPAVLLPVFRFRYRRVG</sequence>
<proteinExistence type="predicted"/>